<dbReference type="Gene3D" id="1.10.540.10">
    <property type="entry name" value="Acyl-CoA dehydrogenase/oxidase, N-terminal domain"/>
    <property type="match status" value="1"/>
</dbReference>
<keyword evidence="2" id="KW-0274">FAD</keyword>
<dbReference type="Gene3D" id="1.20.140.10">
    <property type="entry name" value="Butyryl-CoA Dehydrogenase, subunit A, domain 3"/>
    <property type="match status" value="1"/>
</dbReference>
<proteinExistence type="predicted"/>
<dbReference type="GO" id="GO:0050660">
    <property type="term" value="F:flavin adenine dinucleotide binding"/>
    <property type="evidence" value="ECO:0007669"/>
    <property type="project" value="InterPro"/>
</dbReference>
<dbReference type="Proteomes" id="UP000466345">
    <property type="component" value="Unassembled WGS sequence"/>
</dbReference>
<dbReference type="GO" id="GO:0003995">
    <property type="term" value="F:acyl-CoA dehydrogenase activity"/>
    <property type="evidence" value="ECO:0007669"/>
    <property type="project" value="TreeGrafter"/>
</dbReference>
<reference evidence="4 5" key="1">
    <citation type="submission" date="2019-10" db="EMBL/GenBank/DDBJ databases">
        <title>Streptomyces smaragdinus sp. nov. and Streptomyces fabii sp. nov., isolated from the gut of fungus growing-termite Macrotermes natalensis.</title>
        <authorList>
            <person name="Schwitalla J."/>
            <person name="Benndorf R."/>
            <person name="Martin K."/>
            <person name="De Beer W."/>
            <person name="Kaster A.-K."/>
            <person name="Vollmers J."/>
            <person name="Poulsen M."/>
            <person name="Beemelmanns C."/>
        </authorList>
    </citation>
    <scope>NUCLEOTIDE SEQUENCE [LARGE SCALE GENOMIC DNA]</scope>
    <source>
        <strain evidence="4 5">RB5</strain>
    </source>
</reference>
<evidence type="ECO:0000256" key="2">
    <source>
        <dbReference type="ARBA" id="ARBA00022827"/>
    </source>
</evidence>
<evidence type="ECO:0000313" key="5">
    <source>
        <dbReference type="Proteomes" id="UP000466345"/>
    </source>
</evidence>
<dbReference type="AlphaFoldDB" id="A0A7K0CGA7"/>
<dbReference type="SUPFAM" id="SSF56645">
    <property type="entry name" value="Acyl-CoA dehydrogenase NM domain-like"/>
    <property type="match status" value="1"/>
</dbReference>
<gene>
    <name evidence="4" type="ORF">SRB5_26120</name>
</gene>
<dbReference type="EMBL" id="WEGJ01000007">
    <property type="protein sequence ID" value="MQY12478.1"/>
    <property type="molecule type" value="Genomic_DNA"/>
</dbReference>
<dbReference type="RefSeq" id="WP_153452091.1">
    <property type="nucleotide sequence ID" value="NZ_WEGJ01000007.1"/>
</dbReference>
<dbReference type="OrthoDB" id="2986495at2"/>
<dbReference type="InterPro" id="IPR037069">
    <property type="entry name" value="AcylCoA_DH/ox_N_sf"/>
</dbReference>
<accession>A0A7K0CGA7</accession>
<dbReference type="InterPro" id="IPR046373">
    <property type="entry name" value="Acyl-CoA_Oxase/DH_mid-dom_sf"/>
</dbReference>
<keyword evidence="1" id="KW-0285">Flavoprotein</keyword>
<keyword evidence="5" id="KW-1185">Reference proteome</keyword>
<evidence type="ECO:0000313" key="4">
    <source>
        <dbReference type="EMBL" id="MQY12478.1"/>
    </source>
</evidence>
<protein>
    <recommendedName>
        <fullName evidence="6">Isobutylamine N-hydroxylase</fullName>
    </recommendedName>
</protein>
<sequence>MEFMQADREACDRLLPGLRERLLELPLSELESADSPALALFREYGGTQLLIPADRGGLGASALDAVRVVRVLGGLAPSMSVATAMHHFSIGMLYSIADLYGKDTEIEPILERVSGEKLLVASGFAEGRSNQGILSPNTVARPVPGGYVVDGAKKPCSLSRSMGLLTTSVAVPRADGTNEMGLLLLPADTPGISVHPFWSTFPLAGAESNEVRLTDIFVEPTKILRPPPGLTAQLSELEEAGTIWFQMIVTAVYTGMVSRLAALVLERGRGAATDRARLLMAVDSAAMLAEGIARRVMSGDTGNDCAAAALVTRFSVREVLTQALDLAVELLGGMSYIQSTDVAYLTAAVHAIAFHPPSRTSMTDALLDYYAGKPLVMA</sequence>
<evidence type="ECO:0008006" key="6">
    <source>
        <dbReference type="Google" id="ProtNLM"/>
    </source>
</evidence>
<comment type="caution">
    <text evidence="4">The sequence shown here is derived from an EMBL/GenBank/DDBJ whole genome shotgun (WGS) entry which is preliminary data.</text>
</comment>
<keyword evidence="3" id="KW-0560">Oxidoreductase</keyword>
<dbReference type="InterPro" id="IPR036250">
    <property type="entry name" value="AcylCo_DH-like_C"/>
</dbReference>
<dbReference type="Gene3D" id="2.40.110.10">
    <property type="entry name" value="Butyryl-CoA Dehydrogenase, subunit A, domain 2"/>
    <property type="match status" value="1"/>
</dbReference>
<dbReference type="PANTHER" id="PTHR43884:SF20">
    <property type="entry name" value="ACYL-COA DEHYDROGENASE FADE28"/>
    <property type="match status" value="1"/>
</dbReference>
<evidence type="ECO:0000256" key="3">
    <source>
        <dbReference type="ARBA" id="ARBA00023002"/>
    </source>
</evidence>
<organism evidence="4 5">
    <name type="scientific">Streptomyces smaragdinus</name>
    <dbReference type="NCBI Taxonomy" id="2585196"/>
    <lineage>
        <taxon>Bacteria</taxon>
        <taxon>Bacillati</taxon>
        <taxon>Actinomycetota</taxon>
        <taxon>Actinomycetes</taxon>
        <taxon>Kitasatosporales</taxon>
        <taxon>Streptomycetaceae</taxon>
        <taxon>Streptomyces</taxon>
    </lineage>
</organism>
<dbReference type="SUPFAM" id="SSF47203">
    <property type="entry name" value="Acyl-CoA dehydrogenase C-terminal domain-like"/>
    <property type="match status" value="1"/>
</dbReference>
<dbReference type="InterPro" id="IPR009100">
    <property type="entry name" value="AcylCoA_DH/oxidase_NM_dom_sf"/>
</dbReference>
<dbReference type="PANTHER" id="PTHR43884">
    <property type="entry name" value="ACYL-COA DEHYDROGENASE"/>
    <property type="match status" value="1"/>
</dbReference>
<name>A0A7K0CGA7_9ACTN</name>
<evidence type="ECO:0000256" key="1">
    <source>
        <dbReference type="ARBA" id="ARBA00022630"/>
    </source>
</evidence>